<reference evidence="8 9" key="1">
    <citation type="submission" date="2023-08" db="EMBL/GenBank/DDBJ databases">
        <authorList>
            <person name="Roldan D.M."/>
            <person name="Menes R.J."/>
        </authorList>
    </citation>
    <scope>NUCLEOTIDE SEQUENCE [LARGE SCALE GENOMIC DNA]</scope>
    <source>
        <strain evidence="8 9">CCM 2812</strain>
    </source>
</reference>
<evidence type="ECO:0000256" key="3">
    <source>
        <dbReference type="ARBA" id="ARBA00022475"/>
    </source>
</evidence>
<dbReference type="PANTHER" id="PTHR43266">
    <property type="entry name" value="MACROLIDE-EFFLUX PROTEIN"/>
    <property type="match status" value="1"/>
</dbReference>
<dbReference type="Proteomes" id="UP001235760">
    <property type="component" value="Unassembled WGS sequence"/>
</dbReference>
<dbReference type="InterPro" id="IPR036259">
    <property type="entry name" value="MFS_trans_sf"/>
</dbReference>
<feature type="transmembrane region" description="Helical" evidence="7">
    <location>
        <begin position="333"/>
        <end position="355"/>
    </location>
</feature>
<dbReference type="NCBIfam" id="NF008397">
    <property type="entry name" value="PRK11195.1"/>
    <property type="match status" value="1"/>
</dbReference>
<keyword evidence="6 7" id="KW-0472">Membrane</keyword>
<feature type="transmembrane region" description="Helical" evidence="7">
    <location>
        <begin position="399"/>
        <end position="418"/>
    </location>
</feature>
<evidence type="ECO:0000313" key="8">
    <source>
        <dbReference type="EMBL" id="MDP4302105.1"/>
    </source>
</evidence>
<keyword evidence="5 7" id="KW-1133">Transmembrane helix</keyword>
<evidence type="ECO:0000256" key="5">
    <source>
        <dbReference type="ARBA" id="ARBA00022989"/>
    </source>
</evidence>
<keyword evidence="2" id="KW-0813">Transport</keyword>
<feature type="transmembrane region" description="Helical" evidence="7">
    <location>
        <begin position="376"/>
        <end position="393"/>
    </location>
</feature>
<gene>
    <name evidence="8" type="primary">lplT</name>
    <name evidence="8" type="ORF">Q8X39_15820</name>
</gene>
<feature type="transmembrane region" description="Helical" evidence="7">
    <location>
        <begin position="246"/>
        <end position="269"/>
    </location>
</feature>
<protein>
    <submittedName>
        <fullName evidence="8">Lysophospholipid transporter LplT</fullName>
    </submittedName>
</protein>
<evidence type="ECO:0000256" key="7">
    <source>
        <dbReference type="SAM" id="Phobius"/>
    </source>
</evidence>
<evidence type="ECO:0000256" key="2">
    <source>
        <dbReference type="ARBA" id="ARBA00022448"/>
    </source>
</evidence>
<keyword evidence="9" id="KW-1185">Reference proteome</keyword>
<feature type="transmembrane region" description="Helical" evidence="7">
    <location>
        <begin position="310"/>
        <end position="327"/>
    </location>
</feature>
<keyword evidence="4 7" id="KW-0812">Transmembrane</keyword>
<feature type="transmembrane region" description="Helical" evidence="7">
    <location>
        <begin position="139"/>
        <end position="164"/>
    </location>
</feature>
<feature type="transmembrane region" description="Helical" evidence="7">
    <location>
        <begin position="20"/>
        <end position="43"/>
    </location>
</feature>
<organism evidence="8 9">
    <name type="scientific">Leptothrix discophora</name>
    <dbReference type="NCBI Taxonomy" id="89"/>
    <lineage>
        <taxon>Bacteria</taxon>
        <taxon>Pseudomonadati</taxon>
        <taxon>Pseudomonadota</taxon>
        <taxon>Betaproteobacteria</taxon>
        <taxon>Burkholderiales</taxon>
        <taxon>Sphaerotilaceae</taxon>
        <taxon>Leptothrix</taxon>
    </lineage>
</organism>
<keyword evidence="3" id="KW-1003">Cell membrane</keyword>
<comment type="caution">
    <text evidence="8">The sequence shown here is derived from an EMBL/GenBank/DDBJ whole genome shotgun (WGS) entry which is preliminary data.</text>
</comment>
<sequence length="444" mass="46029">MHRHAGSAAGAGLPRGFHRLIAAQFCSALADNALLIVTIALLVEQGAPGWWAPMLKFGFTLSYVLLAPVVGPLADAWPKARLMAWMNLVKVLGVVGLLLGWPVLLAFSIVGFGAAAYAPAKYGLVTEMVGADRLVEANGWIEVSVVGAALLGAVVGGVLVGPWWTGSTASLAWREAVAWLTGQPAEGVLGLSLLAVLAVHALASWLTVGVPDSGARYPACEIHPRALLRAFREANRLLWRDPDGGLSLAVTTIFWGLGATLQFIVLRWAADVLHLPLDRAAFLQAAVAIGVVVGATAAGRWVALHQAKHMLWAGVALGLTMPVVAVTSSLPLALALLVIVGAVGGLMVVPLNALLQHRGCELLSAGRSIAVQGFNENASVLAMLAIYAGLLALDVGIVPLMWGFGLAIALAIAGLIVLEHRRARRARLAGALAPQPSTPAGATG</sequence>
<dbReference type="EMBL" id="JAUZEE010000009">
    <property type="protein sequence ID" value="MDP4302105.1"/>
    <property type="molecule type" value="Genomic_DNA"/>
</dbReference>
<proteinExistence type="predicted"/>
<dbReference type="Gene3D" id="1.20.1250.20">
    <property type="entry name" value="MFS general substrate transporter like domains"/>
    <property type="match status" value="1"/>
</dbReference>
<dbReference type="Pfam" id="PF07690">
    <property type="entry name" value="MFS_1"/>
    <property type="match status" value="1"/>
</dbReference>
<dbReference type="RefSeq" id="WP_305750647.1">
    <property type="nucleotide sequence ID" value="NZ_JAUZEE010000009.1"/>
</dbReference>
<evidence type="ECO:0000313" key="9">
    <source>
        <dbReference type="Proteomes" id="UP001235760"/>
    </source>
</evidence>
<dbReference type="InterPro" id="IPR011701">
    <property type="entry name" value="MFS"/>
</dbReference>
<dbReference type="PANTHER" id="PTHR43266:SF2">
    <property type="entry name" value="MAJOR FACILITATOR SUPERFAMILY (MFS) PROFILE DOMAIN-CONTAINING PROTEIN"/>
    <property type="match status" value="1"/>
</dbReference>
<feature type="transmembrane region" description="Helical" evidence="7">
    <location>
        <begin position="94"/>
        <end position="118"/>
    </location>
</feature>
<name>A0ABT9G6K0_LEPDI</name>
<feature type="transmembrane region" description="Helical" evidence="7">
    <location>
        <begin position="188"/>
        <end position="208"/>
    </location>
</feature>
<accession>A0ABT9G6K0</accession>
<evidence type="ECO:0000256" key="4">
    <source>
        <dbReference type="ARBA" id="ARBA00022692"/>
    </source>
</evidence>
<feature type="transmembrane region" description="Helical" evidence="7">
    <location>
        <begin position="55"/>
        <end position="74"/>
    </location>
</feature>
<dbReference type="SUPFAM" id="SSF103473">
    <property type="entry name" value="MFS general substrate transporter"/>
    <property type="match status" value="1"/>
</dbReference>
<feature type="transmembrane region" description="Helical" evidence="7">
    <location>
        <begin position="281"/>
        <end position="303"/>
    </location>
</feature>
<evidence type="ECO:0000256" key="6">
    <source>
        <dbReference type="ARBA" id="ARBA00023136"/>
    </source>
</evidence>
<evidence type="ECO:0000256" key="1">
    <source>
        <dbReference type="ARBA" id="ARBA00004651"/>
    </source>
</evidence>
<comment type="subcellular location">
    <subcellularLocation>
        <location evidence="1">Cell membrane</location>
        <topology evidence="1">Multi-pass membrane protein</topology>
    </subcellularLocation>
</comment>